<dbReference type="SUPFAM" id="SSF50156">
    <property type="entry name" value="PDZ domain-like"/>
    <property type="match status" value="2"/>
</dbReference>
<keyword evidence="4" id="KW-0519">Myristate</keyword>
<dbReference type="Proteomes" id="UP000270296">
    <property type="component" value="Unassembled WGS sequence"/>
</dbReference>
<protein>
    <recommendedName>
        <fullName evidence="10">PDZ GRASP-type domain-containing protein</fullName>
    </recommendedName>
</protein>
<dbReference type="GO" id="GO:0007030">
    <property type="term" value="P:Golgi organization"/>
    <property type="evidence" value="ECO:0007669"/>
    <property type="project" value="TreeGrafter"/>
</dbReference>
<comment type="subcellular location">
    <subcellularLocation>
        <location evidence="1">Golgi apparatus membrane</location>
    </subcellularLocation>
</comment>
<dbReference type="FunFam" id="2.30.42.10:FF:000026">
    <property type="entry name" value="Golgi reassembly stacking protein 2"/>
    <property type="match status" value="1"/>
</dbReference>
<dbReference type="InterPro" id="IPR007583">
    <property type="entry name" value="GRASP55_65"/>
</dbReference>
<gene>
    <name evidence="11" type="ORF">SBAD_LOCUS2499</name>
</gene>
<evidence type="ECO:0000256" key="4">
    <source>
        <dbReference type="ARBA" id="ARBA00022707"/>
    </source>
</evidence>
<evidence type="ECO:0000256" key="2">
    <source>
        <dbReference type="ARBA" id="ARBA00007144"/>
    </source>
</evidence>
<dbReference type="OrthoDB" id="3318at2759"/>
<accession>A0A3P8DBG5</accession>
<dbReference type="InterPro" id="IPR024958">
    <property type="entry name" value="GRASP_PDZ"/>
</dbReference>
<keyword evidence="7" id="KW-0472">Membrane</keyword>
<evidence type="ECO:0000256" key="5">
    <source>
        <dbReference type="ARBA" id="ARBA00022737"/>
    </source>
</evidence>
<feature type="binding site" evidence="9">
    <location>
        <position position="129"/>
    </location>
    <ligand>
        <name>Zn(2+)</name>
        <dbReference type="ChEBI" id="CHEBI:29105"/>
    </ligand>
</feature>
<dbReference type="FunFam" id="2.30.42.10:FF:000056">
    <property type="entry name" value="Golgi reassembly-stacking protein 2 isoform 1"/>
    <property type="match status" value="1"/>
</dbReference>
<feature type="domain" description="PDZ GRASP-type" evidence="10">
    <location>
        <begin position="137"/>
        <end position="225"/>
    </location>
</feature>
<evidence type="ECO:0000256" key="3">
    <source>
        <dbReference type="ARBA" id="ARBA00022553"/>
    </source>
</evidence>
<feature type="domain" description="PDZ GRASP-type" evidence="10">
    <location>
        <begin position="41"/>
        <end position="131"/>
    </location>
</feature>
<evidence type="ECO:0000256" key="9">
    <source>
        <dbReference type="PIRSR" id="PIRSR607583-1"/>
    </source>
</evidence>
<evidence type="ECO:0000256" key="6">
    <source>
        <dbReference type="ARBA" id="ARBA00023034"/>
    </source>
</evidence>
<keyword evidence="9" id="KW-0862">Zinc</keyword>
<dbReference type="Gene3D" id="2.30.42.10">
    <property type="match status" value="2"/>
</dbReference>
<dbReference type="GO" id="GO:0000139">
    <property type="term" value="C:Golgi membrane"/>
    <property type="evidence" value="ECO:0007669"/>
    <property type="project" value="UniProtKB-SubCell"/>
</dbReference>
<dbReference type="PANTHER" id="PTHR12893:SF0">
    <property type="entry name" value="GRASP65"/>
    <property type="match status" value="1"/>
</dbReference>
<organism evidence="11 12">
    <name type="scientific">Soboliphyme baturini</name>
    <dbReference type="NCBI Taxonomy" id="241478"/>
    <lineage>
        <taxon>Eukaryota</taxon>
        <taxon>Metazoa</taxon>
        <taxon>Ecdysozoa</taxon>
        <taxon>Nematoda</taxon>
        <taxon>Enoplea</taxon>
        <taxon>Dorylaimia</taxon>
        <taxon>Dioctophymatida</taxon>
        <taxon>Dioctophymatoidea</taxon>
        <taxon>Soboliphymatidae</taxon>
        <taxon>Soboliphyme</taxon>
    </lineage>
</organism>
<keyword evidence="5" id="KW-0677">Repeat</keyword>
<evidence type="ECO:0000256" key="8">
    <source>
        <dbReference type="ARBA" id="ARBA00023288"/>
    </source>
</evidence>
<dbReference type="GO" id="GO:0046872">
    <property type="term" value="F:metal ion binding"/>
    <property type="evidence" value="ECO:0007669"/>
    <property type="project" value="UniProtKB-KW"/>
</dbReference>
<keyword evidence="9" id="KW-0479">Metal-binding</keyword>
<keyword evidence="3" id="KW-0597">Phosphoprotein</keyword>
<dbReference type="EMBL" id="UZAM01007254">
    <property type="protein sequence ID" value="VDO97828.1"/>
    <property type="molecule type" value="Genomic_DNA"/>
</dbReference>
<dbReference type="Pfam" id="PF04495">
    <property type="entry name" value="GRASP55_65"/>
    <property type="match status" value="1"/>
</dbReference>
<evidence type="ECO:0000256" key="1">
    <source>
        <dbReference type="ARBA" id="ARBA00004394"/>
    </source>
</evidence>
<dbReference type="InterPro" id="IPR036034">
    <property type="entry name" value="PDZ_sf"/>
</dbReference>
<name>A0A3P8DBG5_9BILA</name>
<comment type="similarity">
    <text evidence="2">Belongs to the GORASP family.</text>
</comment>
<keyword evidence="8" id="KW-0449">Lipoprotein</keyword>
<dbReference type="AlphaFoldDB" id="A0A3P8DBG5"/>
<evidence type="ECO:0000313" key="12">
    <source>
        <dbReference type="Proteomes" id="UP000270296"/>
    </source>
</evidence>
<proteinExistence type="inferred from homology"/>
<keyword evidence="6" id="KW-0333">Golgi apparatus</keyword>
<keyword evidence="12" id="KW-1185">Reference proteome</keyword>
<evidence type="ECO:0000256" key="7">
    <source>
        <dbReference type="ARBA" id="ARBA00023136"/>
    </source>
</evidence>
<reference evidence="11 12" key="1">
    <citation type="submission" date="2018-11" db="EMBL/GenBank/DDBJ databases">
        <authorList>
            <consortium name="Pathogen Informatics"/>
        </authorList>
    </citation>
    <scope>NUCLEOTIDE SEQUENCE [LARGE SCALE GENOMIC DNA]</scope>
</reference>
<evidence type="ECO:0000313" key="11">
    <source>
        <dbReference type="EMBL" id="VDO97828.1"/>
    </source>
</evidence>
<evidence type="ECO:0000259" key="10">
    <source>
        <dbReference type="PROSITE" id="PS51865"/>
    </source>
</evidence>
<dbReference type="PROSITE" id="PS51865">
    <property type="entry name" value="PDZ_GRASP"/>
    <property type="match status" value="2"/>
</dbReference>
<sequence>MARWLLFSYPSIHSRFGSKTSCYRFSGSTVSVKFSGKGFVTWRRLLSVQENSPGQQAGLEPFFDFIIGVGNQRLDKDNDVLKEILKQYVERPLDVVVYNSKTQTVRHTEITPSQKWGGQGLLGVSIRFCSFDGANQNVWHILNVQPNSPAFISGLQPEIDYILGAESVLNEVDDLFSLIQANEGKSIKLYVYNINSDTVREVTLTPVRGWGGEGSLGCDIGYGYLHRIPAYREPANTVVIKPLTINSCTLTAATAQPPSKWETVRPPGTASFNGTMVPPPPSLFRPPYMPPPPPPMFNPYQPEAQRSDQMNVQMTMNYGNVHYPPSSQGIRSLAIRVDCFILLLLVKL</sequence>
<dbReference type="PANTHER" id="PTHR12893">
    <property type="entry name" value="GOLGI REASSEMBLY STACKING PROTEIN GRASP"/>
    <property type="match status" value="1"/>
</dbReference>